<sequence>MGVNAVMTIWSLARPYYYFSNHLRLDLLMLGHLWRFVLTDVIPLSVAVEELWSLALGDSDTEFHCCRVNFPLFRSFDPIRGECCDNNLICEAPRRVGGIVYSKTGVMYYYDLYLEFRNIPKARFGALGSEVSERMATQQRRYDSICNSLRTIVYGQERLLRWSN</sequence>
<keyword evidence="2" id="KW-1185">Reference proteome</keyword>
<dbReference type="AlphaFoldDB" id="A0A4S8L127"/>
<gene>
    <name evidence="1" type="ORF">K435DRAFT_465005</name>
</gene>
<proteinExistence type="predicted"/>
<name>A0A4S8L127_DENBC</name>
<dbReference type="Proteomes" id="UP000297245">
    <property type="component" value="Unassembled WGS sequence"/>
</dbReference>
<evidence type="ECO:0000313" key="1">
    <source>
        <dbReference type="EMBL" id="THU81951.1"/>
    </source>
</evidence>
<dbReference type="EMBL" id="ML179767">
    <property type="protein sequence ID" value="THU81951.1"/>
    <property type="molecule type" value="Genomic_DNA"/>
</dbReference>
<reference evidence="1 2" key="1">
    <citation type="journal article" date="2019" name="Nat. Ecol. Evol.">
        <title>Megaphylogeny resolves global patterns of mushroom evolution.</title>
        <authorList>
            <person name="Varga T."/>
            <person name="Krizsan K."/>
            <person name="Foldi C."/>
            <person name="Dima B."/>
            <person name="Sanchez-Garcia M."/>
            <person name="Sanchez-Ramirez S."/>
            <person name="Szollosi G.J."/>
            <person name="Szarkandi J.G."/>
            <person name="Papp V."/>
            <person name="Albert L."/>
            <person name="Andreopoulos W."/>
            <person name="Angelini C."/>
            <person name="Antonin V."/>
            <person name="Barry K.W."/>
            <person name="Bougher N.L."/>
            <person name="Buchanan P."/>
            <person name="Buyck B."/>
            <person name="Bense V."/>
            <person name="Catcheside P."/>
            <person name="Chovatia M."/>
            <person name="Cooper J."/>
            <person name="Damon W."/>
            <person name="Desjardin D."/>
            <person name="Finy P."/>
            <person name="Geml J."/>
            <person name="Haridas S."/>
            <person name="Hughes K."/>
            <person name="Justo A."/>
            <person name="Karasinski D."/>
            <person name="Kautmanova I."/>
            <person name="Kiss B."/>
            <person name="Kocsube S."/>
            <person name="Kotiranta H."/>
            <person name="LaButti K.M."/>
            <person name="Lechner B.E."/>
            <person name="Liimatainen K."/>
            <person name="Lipzen A."/>
            <person name="Lukacs Z."/>
            <person name="Mihaltcheva S."/>
            <person name="Morgado L.N."/>
            <person name="Niskanen T."/>
            <person name="Noordeloos M.E."/>
            <person name="Ohm R.A."/>
            <person name="Ortiz-Santana B."/>
            <person name="Ovrebo C."/>
            <person name="Racz N."/>
            <person name="Riley R."/>
            <person name="Savchenko A."/>
            <person name="Shiryaev A."/>
            <person name="Soop K."/>
            <person name="Spirin V."/>
            <person name="Szebenyi C."/>
            <person name="Tomsovsky M."/>
            <person name="Tulloss R.E."/>
            <person name="Uehling J."/>
            <person name="Grigoriev I.V."/>
            <person name="Vagvolgyi C."/>
            <person name="Papp T."/>
            <person name="Martin F.M."/>
            <person name="Miettinen O."/>
            <person name="Hibbett D.S."/>
            <person name="Nagy L.G."/>
        </authorList>
    </citation>
    <scope>NUCLEOTIDE SEQUENCE [LARGE SCALE GENOMIC DNA]</scope>
    <source>
        <strain evidence="1 2">CBS 962.96</strain>
    </source>
</reference>
<accession>A0A4S8L127</accession>
<evidence type="ECO:0000313" key="2">
    <source>
        <dbReference type="Proteomes" id="UP000297245"/>
    </source>
</evidence>
<organism evidence="1 2">
    <name type="scientific">Dendrothele bispora (strain CBS 962.96)</name>
    <dbReference type="NCBI Taxonomy" id="1314807"/>
    <lineage>
        <taxon>Eukaryota</taxon>
        <taxon>Fungi</taxon>
        <taxon>Dikarya</taxon>
        <taxon>Basidiomycota</taxon>
        <taxon>Agaricomycotina</taxon>
        <taxon>Agaricomycetes</taxon>
        <taxon>Agaricomycetidae</taxon>
        <taxon>Agaricales</taxon>
        <taxon>Agaricales incertae sedis</taxon>
        <taxon>Dendrothele</taxon>
    </lineage>
</organism>
<protein>
    <submittedName>
        <fullName evidence="1">Uncharacterized protein</fullName>
    </submittedName>
</protein>